<reference evidence="2 3" key="1">
    <citation type="journal article" date="2018" name="Plant J.">
        <title>Genome sequences of Chlorella sorokiniana UTEX 1602 and Micractinium conductrix SAG 241.80: implications to maltose excretion by a green alga.</title>
        <authorList>
            <person name="Arriola M.B."/>
            <person name="Velmurugan N."/>
            <person name="Zhang Y."/>
            <person name="Plunkett M.H."/>
            <person name="Hondzo H."/>
            <person name="Barney B.M."/>
        </authorList>
    </citation>
    <scope>NUCLEOTIDE SEQUENCE [LARGE SCALE GENOMIC DNA]</scope>
    <source>
        <strain evidence="2 3">SAG 241.80</strain>
    </source>
</reference>
<feature type="compositionally biased region" description="Low complexity" evidence="1">
    <location>
        <begin position="1"/>
        <end position="35"/>
    </location>
</feature>
<keyword evidence="3" id="KW-1185">Reference proteome</keyword>
<accession>A0A2P6VAY4</accession>
<evidence type="ECO:0000313" key="3">
    <source>
        <dbReference type="Proteomes" id="UP000239649"/>
    </source>
</evidence>
<feature type="compositionally biased region" description="Low complexity" evidence="1">
    <location>
        <begin position="48"/>
        <end position="60"/>
    </location>
</feature>
<evidence type="ECO:0000313" key="2">
    <source>
        <dbReference type="EMBL" id="PSC71266.1"/>
    </source>
</evidence>
<gene>
    <name evidence="2" type="ORF">C2E20_5246</name>
</gene>
<sequence length="207" mass="20832">MSAAALTSTSGLTTARALVSPRPSLRALSPPQSSPWLRRACQASPAHLAAPARPTAAGAARSGGVAEGTGSSDDPDRDFASSLALMVLGATLVSERINGQGLVACMELDHPHIEPLLWGIAGVLAAAAAWPSRAAARPAGTGSLLRALTGRLAFAGLAAALVTELWTGNGLLALLEIETGAEALSEAEAVLAAAALLILTGPRRTQH</sequence>
<feature type="region of interest" description="Disordered" evidence="1">
    <location>
        <begin position="1"/>
        <end position="36"/>
    </location>
</feature>
<dbReference type="Proteomes" id="UP000239649">
    <property type="component" value="Unassembled WGS sequence"/>
</dbReference>
<comment type="caution">
    <text evidence="2">The sequence shown here is derived from an EMBL/GenBank/DDBJ whole genome shotgun (WGS) entry which is preliminary data.</text>
</comment>
<evidence type="ECO:0000256" key="1">
    <source>
        <dbReference type="SAM" id="MobiDB-lite"/>
    </source>
</evidence>
<feature type="region of interest" description="Disordered" evidence="1">
    <location>
        <begin position="48"/>
        <end position="75"/>
    </location>
</feature>
<dbReference type="OrthoDB" id="513670at2759"/>
<dbReference type="EMBL" id="LHPF02000015">
    <property type="protein sequence ID" value="PSC71266.1"/>
    <property type="molecule type" value="Genomic_DNA"/>
</dbReference>
<protein>
    <submittedName>
        <fullName evidence="2">Photosystem II 22 kDa chloroplastic</fullName>
    </submittedName>
</protein>
<dbReference type="AlphaFoldDB" id="A0A2P6VAY4"/>
<proteinExistence type="predicted"/>
<organism evidence="2 3">
    <name type="scientific">Micractinium conductrix</name>
    <dbReference type="NCBI Taxonomy" id="554055"/>
    <lineage>
        <taxon>Eukaryota</taxon>
        <taxon>Viridiplantae</taxon>
        <taxon>Chlorophyta</taxon>
        <taxon>core chlorophytes</taxon>
        <taxon>Trebouxiophyceae</taxon>
        <taxon>Chlorellales</taxon>
        <taxon>Chlorellaceae</taxon>
        <taxon>Chlorella clade</taxon>
        <taxon>Micractinium</taxon>
    </lineage>
</organism>
<name>A0A2P6VAY4_9CHLO</name>